<dbReference type="Proteomes" id="UP000319383">
    <property type="component" value="Chromosome"/>
</dbReference>
<gene>
    <name evidence="3" type="ORF">Mal52_26860</name>
</gene>
<dbReference type="RefSeq" id="WP_197534866.1">
    <property type="nucleotide sequence ID" value="NZ_CP036276.1"/>
</dbReference>
<dbReference type="KEGG" id="sdyn:Mal52_26860"/>
<dbReference type="AlphaFoldDB" id="A0A517ZP07"/>
<reference evidence="3 4" key="1">
    <citation type="submission" date="2019-02" db="EMBL/GenBank/DDBJ databases">
        <title>Deep-cultivation of Planctomycetes and their phenomic and genomic characterization uncovers novel biology.</title>
        <authorList>
            <person name="Wiegand S."/>
            <person name="Jogler M."/>
            <person name="Boedeker C."/>
            <person name="Pinto D."/>
            <person name="Vollmers J."/>
            <person name="Rivas-Marin E."/>
            <person name="Kohn T."/>
            <person name="Peeters S.H."/>
            <person name="Heuer A."/>
            <person name="Rast P."/>
            <person name="Oberbeckmann S."/>
            <person name="Bunk B."/>
            <person name="Jeske O."/>
            <person name="Meyerdierks A."/>
            <person name="Storesund J.E."/>
            <person name="Kallscheuer N."/>
            <person name="Luecker S."/>
            <person name="Lage O.M."/>
            <person name="Pohl T."/>
            <person name="Merkel B.J."/>
            <person name="Hornburger P."/>
            <person name="Mueller R.-W."/>
            <person name="Bruemmer F."/>
            <person name="Labrenz M."/>
            <person name="Spormann A.M."/>
            <person name="Op den Camp H."/>
            <person name="Overmann J."/>
            <person name="Amann R."/>
            <person name="Jetten M.S.M."/>
            <person name="Mascher T."/>
            <person name="Medema M.H."/>
            <person name="Devos D.P."/>
            <person name="Kaster A.-K."/>
            <person name="Ovreas L."/>
            <person name="Rohde M."/>
            <person name="Galperin M.Y."/>
            <person name="Jogler C."/>
        </authorList>
    </citation>
    <scope>NUCLEOTIDE SEQUENCE [LARGE SCALE GENOMIC DNA]</scope>
    <source>
        <strain evidence="3 4">Mal52</strain>
    </source>
</reference>
<evidence type="ECO:0000259" key="2">
    <source>
        <dbReference type="Pfam" id="PF07596"/>
    </source>
</evidence>
<feature type="domain" description="DUF1559" evidence="2">
    <location>
        <begin position="335"/>
        <end position="425"/>
    </location>
</feature>
<dbReference type="InterPro" id="IPR045584">
    <property type="entry name" value="Pilin-like"/>
</dbReference>
<keyword evidence="1" id="KW-0732">Signal</keyword>
<keyword evidence="4" id="KW-1185">Reference proteome</keyword>
<organism evidence="3 4">
    <name type="scientific">Symmachiella dynata</name>
    <dbReference type="NCBI Taxonomy" id="2527995"/>
    <lineage>
        <taxon>Bacteria</taxon>
        <taxon>Pseudomonadati</taxon>
        <taxon>Planctomycetota</taxon>
        <taxon>Planctomycetia</taxon>
        <taxon>Planctomycetales</taxon>
        <taxon>Planctomycetaceae</taxon>
        <taxon>Symmachiella</taxon>
    </lineage>
</organism>
<dbReference type="EMBL" id="CP036276">
    <property type="protein sequence ID" value="QDU44208.1"/>
    <property type="molecule type" value="Genomic_DNA"/>
</dbReference>
<dbReference type="Pfam" id="PF07596">
    <property type="entry name" value="SBP_bac_10"/>
    <property type="match status" value="1"/>
</dbReference>
<dbReference type="PANTHER" id="PTHR30093:SF2">
    <property type="entry name" value="TYPE II SECRETION SYSTEM PROTEIN H"/>
    <property type="match status" value="1"/>
</dbReference>
<evidence type="ECO:0000313" key="3">
    <source>
        <dbReference type="EMBL" id="QDU44208.1"/>
    </source>
</evidence>
<evidence type="ECO:0000256" key="1">
    <source>
        <dbReference type="SAM" id="SignalP"/>
    </source>
</evidence>
<dbReference type="InterPro" id="IPR011453">
    <property type="entry name" value="DUF1559"/>
</dbReference>
<feature type="chain" id="PRO_5021817324" description="DUF1559 domain-containing protein" evidence="1">
    <location>
        <begin position="30"/>
        <end position="537"/>
    </location>
</feature>
<name>A0A517ZP07_9PLAN</name>
<protein>
    <recommendedName>
        <fullName evidence="2">DUF1559 domain-containing protein</fullName>
    </recommendedName>
</protein>
<sequence length="537" mass="59176" precursor="true">MHSFLRFRPLAAVTLATCLLASSAGTATAQADPKLNLDHIPDQAVGAVFLFPQTLAAKPELELLPTEVIAAAGKRDFGFNPMEIEQAIALIAPPMGGNPPSWGLILHFSAPQDLSKDLTRRTESNEINDVKYFSANHPRDLSFCLYKEKTILIAPESFLTLMIANQPAESELRTLLSQSATDANATGILAVEPVRDLINQALVGAPPMPPPIQQLLTLPDHLDSVHIGLNISPPDATFIRLAGRDEKSAEEVERILTEAVAFAKQMFIAQSTMSMRMDEGAVAEATLKYLARAGDVIENKLKPVREGDNVTISATFNPAYSSSAVLAGLLLPAVQQAREAARRAETRNKLKQLGLAMHNYHDVFSEFPAHANYEKKKPLLSWRVHVLPYLDQAALYQKFHLDEPWDSEHNKALIKEMPPVYQNPNMNNKDFKTNYLLVTGEDAAFFGEEGMPIRQFTDGTSNTILAVEANEDQAVIWTKPDDWEFDEENPFQGLGQLRQGGFFALFADGSVQFISLNVDEDTMRAFVTPGGGEVIQR</sequence>
<evidence type="ECO:0000313" key="4">
    <source>
        <dbReference type="Proteomes" id="UP000319383"/>
    </source>
</evidence>
<dbReference type="PANTHER" id="PTHR30093">
    <property type="entry name" value="GENERAL SECRETION PATHWAY PROTEIN G"/>
    <property type="match status" value="1"/>
</dbReference>
<feature type="signal peptide" evidence="1">
    <location>
        <begin position="1"/>
        <end position="29"/>
    </location>
</feature>
<dbReference type="SUPFAM" id="SSF54523">
    <property type="entry name" value="Pili subunits"/>
    <property type="match status" value="1"/>
</dbReference>
<accession>A0A517ZP07</accession>
<proteinExistence type="predicted"/>